<dbReference type="GO" id="GO:0006355">
    <property type="term" value="P:regulation of DNA-templated transcription"/>
    <property type="evidence" value="ECO:0007669"/>
    <property type="project" value="InterPro"/>
</dbReference>
<gene>
    <name evidence="10" type="ORF">RF007C_12775</name>
</gene>
<evidence type="ECO:0000313" key="10">
    <source>
        <dbReference type="EMBL" id="EWM52219.1"/>
    </source>
</evidence>
<sequence length="235" mass="26687">MKVLIAEDDPIIVEGLKIALLQEGYEVEAFGDMKSAIEAIQEEVHFDVCLLDITLPDGDGYQICKAIRGKSDVPIIFLTACDDELHTVLAFENEADDYISKPFRIRELLARMKAVMRRSGGSSSNADKAGKKQEVEQKPIEIGRNILDIRSGRIMRDEEEIFLSAAEYRLLLTFVRNRGLLLTRQQILNSMWDSAGDYVNDNTLTVYVKRLRKKLEQEGDEPIIQTVRGMGYRMV</sequence>
<dbReference type="AlphaFoldDB" id="W7UKX6"/>
<evidence type="ECO:0000256" key="2">
    <source>
        <dbReference type="ARBA" id="ARBA00023015"/>
    </source>
</evidence>
<evidence type="ECO:0000256" key="1">
    <source>
        <dbReference type="ARBA" id="ARBA00018672"/>
    </source>
</evidence>
<dbReference type="eggNOG" id="COG0745">
    <property type="taxonomic scope" value="Bacteria"/>
</dbReference>
<evidence type="ECO:0000256" key="5">
    <source>
        <dbReference type="ARBA" id="ARBA00024867"/>
    </source>
</evidence>
<dbReference type="PANTHER" id="PTHR48111:SF73">
    <property type="entry name" value="ALKALINE PHOSPHATASE SYNTHESIS TRANSCRIPTIONAL REGULATORY PROTEIN PHOP"/>
    <property type="match status" value="1"/>
</dbReference>
<evidence type="ECO:0000259" key="8">
    <source>
        <dbReference type="PROSITE" id="PS50110"/>
    </source>
</evidence>
<dbReference type="Pfam" id="PF00072">
    <property type="entry name" value="Response_reg"/>
    <property type="match status" value="1"/>
</dbReference>
<comment type="caution">
    <text evidence="10">The sequence shown here is derived from an EMBL/GenBank/DDBJ whole genome shotgun (WGS) entry which is preliminary data.</text>
</comment>
<dbReference type="SMART" id="SM00448">
    <property type="entry name" value="REC"/>
    <property type="match status" value="1"/>
</dbReference>
<organism evidence="10 11">
    <name type="scientific">Ruminococcus flavefaciens 007c</name>
    <dbReference type="NCBI Taxonomy" id="1341157"/>
    <lineage>
        <taxon>Bacteria</taxon>
        <taxon>Bacillati</taxon>
        <taxon>Bacillota</taxon>
        <taxon>Clostridia</taxon>
        <taxon>Eubacteriales</taxon>
        <taxon>Oscillospiraceae</taxon>
        <taxon>Ruminococcus</taxon>
    </lineage>
</organism>
<evidence type="ECO:0000259" key="9">
    <source>
        <dbReference type="PROSITE" id="PS51755"/>
    </source>
</evidence>
<reference evidence="10 11" key="1">
    <citation type="journal article" date="2014" name="PLoS ONE">
        <title>Rumen cellulosomics: divergent fiber-degrading strategies revealed by comparative genome-wide analysis of six ruminococcal strains.</title>
        <authorList>
            <person name="Dassa B."/>
            <person name="Borovok I."/>
            <person name="Ruimy-Israeli V."/>
            <person name="Lamed R."/>
            <person name="Flint H.J."/>
            <person name="Duncan S.H."/>
            <person name="Henrissat B."/>
            <person name="Coutinho P."/>
            <person name="Morrison M."/>
            <person name="Mosoni P."/>
            <person name="Yeoman C.J."/>
            <person name="White B.A."/>
            <person name="Bayer E.A."/>
        </authorList>
    </citation>
    <scope>NUCLEOTIDE SEQUENCE [LARGE SCALE GENOMIC DNA]</scope>
    <source>
        <strain evidence="10 11">007c</strain>
    </source>
</reference>
<keyword evidence="6" id="KW-0597">Phosphoprotein</keyword>
<dbReference type="GO" id="GO:0005829">
    <property type="term" value="C:cytosol"/>
    <property type="evidence" value="ECO:0007669"/>
    <property type="project" value="TreeGrafter"/>
</dbReference>
<dbReference type="PANTHER" id="PTHR48111">
    <property type="entry name" value="REGULATOR OF RPOS"/>
    <property type="match status" value="1"/>
</dbReference>
<dbReference type="SUPFAM" id="SSF52172">
    <property type="entry name" value="CheY-like"/>
    <property type="match status" value="1"/>
</dbReference>
<dbReference type="Proteomes" id="UP000019365">
    <property type="component" value="Unassembled WGS sequence"/>
</dbReference>
<dbReference type="SMART" id="SM00862">
    <property type="entry name" value="Trans_reg_C"/>
    <property type="match status" value="1"/>
</dbReference>
<feature type="domain" description="Response regulatory" evidence="8">
    <location>
        <begin position="2"/>
        <end position="116"/>
    </location>
</feature>
<feature type="domain" description="OmpR/PhoB-type" evidence="9">
    <location>
        <begin position="137"/>
        <end position="235"/>
    </location>
</feature>
<dbReference type="GO" id="GO:0000156">
    <property type="term" value="F:phosphorelay response regulator activity"/>
    <property type="evidence" value="ECO:0007669"/>
    <property type="project" value="TreeGrafter"/>
</dbReference>
<feature type="DNA-binding region" description="OmpR/PhoB-type" evidence="7">
    <location>
        <begin position="137"/>
        <end position="235"/>
    </location>
</feature>
<dbReference type="GO" id="GO:0000976">
    <property type="term" value="F:transcription cis-regulatory region binding"/>
    <property type="evidence" value="ECO:0007669"/>
    <property type="project" value="TreeGrafter"/>
</dbReference>
<dbReference type="PATRIC" id="fig|1341157.4.peg.2984"/>
<evidence type="ECO:0000313" key="11">
    <source>
        <dbReference type="Proteomes" id="UP000019365"/>
    </source>
</evidence>
<dbReference type="GO" id="GO:0032993">
    <property type="term" value="C:protein-DNA complex"/>
    <property type="evidence" value="ECO:0007669"/>
    <property type="project" value="TreeGrafter"/>
</dbReference>
<evidence type="ECO:0000256" key="6">
    <source>
        <dbReference type="PROSITE-ProRule" id="PRU00169"/>
    </source>
</evidence>
<dbReference type="OrthoDB" id="9779174at2"/>
<accession>W7UKX6</accession>
<dbReference type="CDD" id="cd00383">
    <property type="entry name" value="trans_reg_C"/>
    <property type="match status" value="1"/>
</dbReference>
<dbReference type="Gene3D" id="6.10.250.690">
    <property type="match status" value="1"/>
</dbReference>
<dbReference type="InterPro" id="IPR039420">
    <property type="entry name" value="WalR-like"/>
</dbReference>
<dbReference type="RefSeq" id="WP_037301186.1">
    <property type="nucleotide sequence ID" value="NZ_ATAX01000036.1"/>
</dbReference>
<dbReference type="Gene3D" id="3.40.50.2300">
    <property type="match status" value="1"/>
</dbReference>
<dbReference type="SUPFAM" id="SSF46894">
    <property type="entry name" value="C-terminal effector domain of the bipartite response regulators"/>
    <property type="match status" value="1"/>
</dbReference>
<name>W7UKX6_RUMFL</name>
<evidence type="ECO:0000256" key="7">
    <source>
        <dbReference type="PROSITE-ProRule" id="PRU01091"/>
    </source>
</evidence>
<dbReference type="InterPro" id="IPR001867">
    <property type="entry name" value="OmpR/PhoB-type_DNA-bd"/>
</dbReference>
<proteinExistence type="predicted"/>
<dbReference type="InterPro" id="IPR016032">
    <property type="entry name" value="Sig_transdc_resp-reg_C-effctor"/>
</dbReference>
<dbReference type="InterPro" id="IPR036388">
    <property type="entry name" value="WH-like_DNA-bd_sf"/>
</dbReference>
<keyword evidence="2" id="KW-0805">Transcription regulation</keyword>
<dbReference type="InterPro" id="IPR001789">
    <property type="entry name" value="Sig_transdc_resp-reg_receiver"/>
</dbReference>
<dbReference type="Pfam" id="PF00486">
    <property type="entry name" value="Trans_reg_C"/>
    <property type="match status" value="1"/>
</dbReference>
<dbReference type="PROSITE" id="PS51755">
    <property type="entry name" value="OMPR_PHOB"/>
    <property type="match status" value="1"/>
</dbReference>
<evidence type="ECO:0000256" key="3">
    <source>
        <dbReference type="ARBA" id="ARBA00023125"/>
    </source>
</evidence>
<evidence type="ECO:0000256" key="4">
    <source>
        <dbReference type="ARBA" id="ARBA00023163"/>
    </source>
</evidence>
<feature type="modified residue" description="4-aspartylphosphate" evidence="6">
    <location>
        <position position="52"/>
    </location>
</feature>
<comment type="function">
    <text evidence="5">May play the central regulatory role in sporulation. It may be an element of the effector pathway responsible for the activation of sporulation genes in response to nutritional stress. Spo0A may act in concert with spo0H (a sigma factor) to control the expression of some genes that are critical to the sporulation process.</text>
</comment>
<protein>
    <recommendedName>
        <fullName evidence="1">Stage 0 sporulation protein A homolog</fullName>
    </recommendedName>
</protein>
<keyword evidence="4" id="KW-0804">Transcription</keyword>
<dbReference type="EMBL" id="ATAX01000036">
    <property type="protein sequence ID" value="EWM52219.1"/>
    <property type="molecule type" value="Genomic_DNA"/>
</dbReference>
<dbReference type="Gene3D" id="1.10.10.10">
    <property type="entry name" value="Winged helix-like DNA-binding domain superfamily/Winged helix DNA-binding domain"/>
    <property type="match status" value="1"/>
</dbReference>
<dbReference type="InterPro" id="IPR011006">
    <property type="entry name" value="CheY-like_superfamily"/>
</dbReference>
<dbReference type="PROSITE" id="PS50110">
    <property type="entry name" value="RESPONSE_REGULATORY"/>
    <property type="match status" value="1"/>
</dbReference>
<keyword evidence="3 7" id="KW-0238">DNA-binding</keyword>
<keyword evidence="11" id="KW-1185">Reference proteome</keyword>